<dbReference type="EMBL" id="CAFBIY010000224">
    <property type="protein sequence ID" value="CAB4853257.1"/>
    <property type="molecule type" value="Genomic_DNA"/>
</dbReference>
<dbReference type="AlphaFoldDB" id="A0A6J7AIJ3"/>
<dbReference type="EMBL" id="CAEZYF010000004">
    <property type="protein sequence ID" value="CAB4713635.1"/>
    <property type="molecule type" value="Genomic_DNA"/>
</dbReference>
<evidence type="ECO:0000313" key="7">
    <source>
        <dbReference type="EMBL" id="CAB5019835.1"/>
    </source>
</evidence>
<sequence>MTAHVTDDFVNEHTAALGSGCEGKTEYASRVPNFLASMPGLRYEVEDVIADGDRVAAAYTLHTHVNGHDVAVRGVMRFLVRGDLIARRTDYWDSLVFQRQAGLA</sequence>
<evidence type="ECO:0000313" key="3">
    <source>
        <dbReference type="EMBL" id="CAB4713635.1"/>
    </source>
</evidence>
<feature type="domain" description="SnoaL-like" evidence="1">
    <location>
        <begin position="1"/>
        <end position="87"/>
    </location>
</feature>
<dbReference type="Gene3D" id="3.10.450.50">
    <property type="match status" value="1"/>
</dbReference>
<dbReference type="Pfam" id="PF12680">
    <property type="entry name" value="SnoaL_2"/>
    <property type="match status" value="1"/>
</dbReference>
<reference evidence="4" key="1">
    <citation type="submission" date="2020-05" db="EMBL/GenBank/DDBJ databases">
        <authorList>
            <person name="Chiriac C."/>
            <person name="Salcher M."/>
            <person name="Ghai R."/>
            <person name="Kavagutti S V."/>
        </authorList>
    </citation>
    <scope>NUCLEOTIDE SEQUENCE</scope>
</reference>
<organism evidence="4">
    <name type="scientific">freshwater metagenome</name>
    <dbReference type="NCBI Taxonomy" id="449393"/>
    <lineage>
        <taxon>unclassified sequences</taxon>
        <taxon>metagenomes</taxon>
        <taxon>ecological metagenomes</taxon>
    </lineage>
</organism>
<evidence type="ECO:0000313" key="5">
    <source>
        <dbReference type="EMBL" id="CAB4853257.1"/>
    </source>
</evidence>
<name>A0A6J7AIJ3_9ZZZZ</name>
<dbReference type="EMBL" id="CAFBOL010000159">
    <property type="protein sequence ID" value="CAB5019835.1"/>
    <property type="molecule type" value="Genomic_DNA"/>
</dbReference>
<dbReference type="InterPro" id="IPR032710">
    <property type="entry name" value="NTF2-like_dom_sf"/>
</dbReference>
<dbReference type="EMBL" id="CAESGF010000001">
    <property type="protein sequence ID" value="CAB4362383.1"/>
    <property type="molecule type" value="Genomic_DNA"/>
</dbReference>
<protein>
    <submittedName>
        <fullName evidence="4">Unannotated protein</fullName>
    </submittedName>
</protein>
<evidence type="ECO:0000313" key="4">
    <source>
        <dbReference type="EMBL" id="CAB4832612.1"/>
    </source>
</evidence>
<evidence type="ECO:0000313" key="2">
    <source>
        <dbReference type="EMBL" id="CAB4362383.1"/>
    </source>
</evidence>
<proteinExistence type="predicted"/>
<dbReference type="SUPFAM" id="SSF54427">
    <property type="entry name" value="NTF2-like"/>
    <property type="match status" value="1"/>
</dbReference>
<evidence type="ECO:0000259" key="1">
    <source>
        <dbReference type="Pfam" id="PF12680"/>
    </source>
</evidence>
<dbReference type="EMBL" id="CAFAAV010000209">
    <property type="protein sequence ID" value="CAB4832612.1"/>
    <property type="molecule type" value="Genomic_DNA"/>
</dbReference>
<accession>A0A6J7AIJ3</accession>
<gene>
    <name evidence="3" type="ORF">UFOPK2656_00835</name>
    <name evidence="4" type="ORF">UFOPK3099_02239</name>
    <name evidence="5" type="ORF">UFOPK3267_02784</name>
    <name evidence="6" type="ORF">UFOPK3651_00418</name>
    <name evidence="7" type="ORF">UFOPK3931_03286</name>
    <name evidence="2" type="ORF">UFOPK4189_00157</name>
</gene>
<dbReference type="InterPro" id="IPR037401">
    <property type="entry name" value="SnoaL-like"/>
</dbReference>
<evidence type="ECO:0000313" key="6">
    <source>
        <dbReference type="EMBL" id="CAB4914197.1"/>
    </source>
</evidence>
<dbReference type="EMBL" id="CAFBMT010000002">
    <property type="protein sequence ID" value="CAB4914197.1"/>
    <property type="molecule type" value="Genomic_DNA"/>
</dbReference>